<dbReference type="OrthoDB" id="6906005at2"/>
<gene>
    <name evidence="1" type="ORF">EZJ19_07940</name>
</gene>
<reference evidence="1 2" key="1">
    <citation type="submission" date="2019-03" db="EMBL/GenBank/DDBJ databases">
        <title>Genome sequence of Thiobacillaceae bacterium LSR1, a sulfur-oxidizing bacterium isolated from freshwater sediment.</title>
        <authorList>
            <person name="Li S."/>
        </authorList>
    </citation>
    <scope>NUCLEOTIDE SEQUENCE [LARGE SCALE GENOMIC DNA]</scope>
    <source>
        <strain evidence="1 2">LSR1</strain>
    </source>
</reference>
<sequence length="230" mass="27029">MSPSTMARKPIPPVMQADVVIKSKRRCPLCVFLDGNESERPGQIAHLNGDHSDNRFENLVWLCLVHHDKFDSTTSQTKNYTQVEVKTYRDMLYAKYSESEYSKEDIKLVQKYLLNYSQMFAYLFHEYSELAFKIDHNVMDILADIRDFWHTSDLRSFNPAIREIQDHIANNVTGILGIYEINMYDLVGNWIKFDNQRFSHDILTRKREEARGFVDAIAGYYKQLERIAVK</sequence>
<dbReference type="RefSeq" id="WP_131446370.1">
    <property type="nucleotide sequence ID" value="NZ_SJZB01000029.1"/>
</dbReference>
<keyword evidence="2" id="KW-1185">Reference proteome</keyword>
<accession>A0A4R1BDR7</accession>
<name>A0A4R1BDR7_9PROT</name>
<comment type="caution">
    <text evidence="1">The sequence shown here is derived from an EMBL/GenBank/DDBJ whole genome shotgun (WGS) entry which is preliminary data.</text>
</comment>
<dbReference type="EMBL" id="SJZB01000029">
    <property type="protein sequence ID" value="TCJ15229.1"/>
    <property type="molecule type" value="Genomic_DNA"/>
</dbReference>
<proteinExistence type="predicted"/>
<dbReference type="AlphaFoldDB" id="A0A4R1BDR7"/>
<evidence type="ECO:0000313" key="1">
    <source>
        <dbReference type="EMBL" id="TCJ15229.1"/>
    </source>
</evidence>
<protein>
    <submittedName>
        <fullName evidence="1">Uncharacterized protein</fullName>
    </submittedName>
</protein>
<evidence type="ECO:0000313" key="2">
    <source>
        <dbReference type="Proteomes" id="UP000295443"/>
    </source>
</evidence>
<organism evidence="1 2">
    <name type="scientific">Parasulfuritortus cantonensis</name>
    <dbReference type="NCBI Taxonomy" id="2528202"/>
    <lineage>
        <taxon>Bacteria</taxon>
        <taxon>Pseudomonadati</taxon>
        <taxon>Pseudomonadota</taxon>
        <taxon>Betaproteobacteria</taxon>
        <taxon>Nitrosomonadales</taxon>
        <taxon>Thiobacillaceae</taxon>
        <taxon>Parasulfuritortus</taxon>
    </lineage>
</organism>
<dbReference type="Proteomes" id="UP000295443">
    <property type="component" value="Unassembled WGS sequence"/>
</dbReference>